<evidence type="ECO:0000259" key="8">
    <source>
        <dbReference type="PROSITE" id="PS50016"/>
    </source>
</evidence>
<evidence type="ECO:0000256" key="3">
    <source>
        <dbReference type="ARBA" id="ARBA00022771"/>
    </source>
</evidence>
<keyword evidence="10" id="KW-1185">Reference proteome</keyword>
<comment type="caution">
    <text evidence="9">The sequence shown here is derived from an EMBL/GenBank/DDBJ whole genome shotgun (WGS) entry which is preliminary data.</text>
</comment>
<name>A0A3S5CJG1_9PLAT</name>
<feature type="region of interest" description="Disordered" evidence="7">
    <location>
        <begin position="52"/>
        <end position="73"/>
    </location>
</feature>
<dbReference type="PANTHER" id="PTHR46174:SF1">
    <property type="entry name" value="CXXC-TYPE ZINC FINGER PROTEIN 1"/>
    <property type="match status" value="1"/>
</dbReference>
<sequence>MAFTLIVGPSEYIGCDACLDWFHFSCVGLSAECAARLADSWLCPSCLPTLSGTDKASPSKLPSSETPVCESPEVQSPVKCGRFKVEEDGAVKSDPGLQSTISKVPTTTSSNPSCEPETEADRPIVSKLEQIRAAEDNEEASEDDAIYCLCRTKYDASRAYIACDHCDEWYHVECVGLTPEQASAHTGVYTCPSCRRKLPPSACLDVGSKPSAVDDDYDVDSTAPATVAVLATSLLQNPKNCKEIVELTYETNEKEIAKDISEEPKTRINIELNVEGRGMTETTETCEDE</sequence>
<feature type="compositionally biased region" description="Polar residues" evidence="7">
    <location>
        <begin position="96"/>
        <end position="113"/>
    </location>
</feature>
<evidence type="ECO:0000256" key="7">
    <source>
        <dbReference type="SAM" id="MobiDB-lite"/>
    </source>
</evidence>
<keyword evidence="3 6" id="KW-0863">Zinc-finger</keyword>
<dbReference type="InterPro" id="IPR011011">
    <property type="entry name" value="Znf_FYVE_PHD"/>
</dbReference>
<dbReference type="Gene3D" id="3.30.40.10">
    <property type="entry name" value="Zinc/RING finger domain, C3HC4 (zinc finger)"/>
    <property type="match status" value="2"/>
</dbReference>
<dbReference type="AlphaFoldDB" id="A0A3S5CJG1"/>
<comment type="subcellular location">
    <subcellularLocation>
        <location evidence="1">Nucleus</location>
    </subcellularLocation>
</comment>
<keyword evidence="4" id="KW-0862">Zinc</keyword>
<protein>
    <recommendedName>
        <fullName evidence="8">PHD-type domain-containing protein</fullName>
    </recommendedName>
</protein>
<dbReference type="Pfam" id="PF00628">
    <property type="entry name" value="PHD"/>
    <property type="match status" value="2"/>
</dbReference>
<dbReference type="Proteomes" id="UP000784294">
    <property type="component" value="Unassembled WGS sequence"/>
</dbReference>
<dbReference type="OrthoDB" id="784962at2759"/>
<dbReference type="InterPro" id="IPR019787">
    <property type="entry name" value="Znf_PHD-finger"/>
</dbReference>
<dbReference type="PANTHER" id="PTHR46174">
    <property type="entry name" value="CXXC-TYPE ZINC FINGER PROTEIN 1"/>
    <property type="match status" value="1"/>
</dbReference>
<dbReference type="InterPro" id="IPR037869">
    <property type="entry name" value="Spp1/CFP1"/>
</dbReference>
<evidence type="ECO:0000256" key="2">
    <source>
        <dbReference type="ARBA" id="ARBA00022723"/>
    </source>
</evidence>
<organism evidence="9 10">
    <name type="scientific">Protopolystoma xenopodis</name>
    <dbReference type="NCBI Taxonomy" id="117903"/>
    <lineage>
        <taxon>Eukaryota</taxon>
        <taxon>Metazoa</taxon>
        <taxon>Spiralia</taxon>
        <taxon>Lophotrochozoa</taxon>
        <taxon>Platyhelminthes</taxon>
        <taxon>Monogenea</taxon>
        <taxon>Polyopisthocotylea</taxon>
        <taxon>Polystomatidea</taxon>
        <taxon>Polystomatidae</taxon>
        <taxon>Protopolystoma</taxon>
    </lineage>
</organism>
<feature type="region of interest" description="Disordered" evidence="7">
    <location>
        <begin position="92"/>
        <end position="121"/>
    </location>
</feature>
<dbReference type="GO" id="GO:0045893">
    <property type="term" value="P:positive regulation of DNA-templated transcription"/>
    <property type="evidence" value="ECO:0007669"/>
    <property type="project" value="TreeGrafter"/>
</dbReference>
<feature type="domain" description="PHD-type" evidence="8">
    <location>
        <begin position="145"/>
        <end position="197"/>
    </location>
</feature>
<keyword evidence="2" id="KW-0479">Metal-binding</keyword>
<evidence type="ECO:0000256" key="4">
    <source>
        <dbReference type="ARBA" id="ARBA00022833"/>
    </source>
</evidence>
<dbReference type="SUPFAM" id="SSF57903">
    <property type="entry name" value="FYVE/PHD zinc finger"/>
    <property type="match status" value="2"/>
</dbReference>
<dbReference type="GO" id="GO:0008270">
    <property type="term" value="F:zinc ion binding"/>
    <property type="evidence" value="ECO:0007669"/>
    <property type="project" value="UniProtKB-KW"/>
</dbReference>
<proteinExistence type="predicted"/>
<dbReference type="GO" id="GO:0048188">
    <property type="term" value="C:Set1C/COMPASS complex"/>
    <property type="evidence" value="ECO:0007669"/>
    <property type="project" value="InterPro"/>
</dbReference>
<evidence type="ECO:0000313" key="10">
    <source>
        <dbReference type="Proteomes" id="UP000784294"/>
    </source>
</evidence>
<reference evidence="9" key="1">
    <citation type="submission" date="2018-11" db="EMBL/GenBank/DDBJ databases">
        <authorList>
            <consortium name="Pathogen Informatics"/>
        </authorList>
    </citation>
    <scope>NUCLEOTIDE SEQUENCE</scope>
</reference>
<dbReference type="PROSITE" id="PS01359">
    <property type="entry name" value="ZF_PHD_1"/>
    <property type="match status" value="1"/>
</dbReference>
<dbReference type="InterPro" id="IPR013083">
    <property type="entry name" value="Znf_RING/FYVE/PHD"/>
</dbReference>
<gene>
    <name evidence="9" type="ORF">PXEA_LOCUS6703</name>
</gene>
<dbReference type="EMBL" id="CAAALY010017243">
    <property type="protein sequence ID" value="VEL13263.1"/>
    <property type="molecule type" value="Genomic_DNA"/>
</dbReference>
<dbReference type="InterPro" id="IPR001965">
    <property type="entry name" value="Znf_PHD"/>
</dbReference>
<evidence type="ECO:0000313" key="9">
    <source>
        <dbReference type="EMBL" id="VEL13263.1"/>
    </source>
</evidence>
<keyword evidence="5" id="KW-0539">Nucleus</keyword>
<evidence type="ECO:0000256" key="1">
    <source>
        <dbReference type="ARBA" id="ARBA00004123"/>
    </source>
</evidence>
<evidence type="ECO:0000256" key="5">
    <source>
        <dbReference type="ARBA" id="ARBA00023242"/>
    </source>
</evidence>
<evidence type="ECO:0000256" key="6">
    <source>
        <dbReference type="PROSITE-ProRule" id="PRU00146"/>
    </source>
</evidence>
<dbReference type="PROSITE" id="PS50016">
    <property type="entry name" value="ZF_PHD_2"/>
    <property type="match status" value="1"/>
</dbReference>
<dbReference type="InterPro" id="IPR019786">
    <property type="entry name" value="Zinc_finger_PHD-type_CS"/>
</dbReference>
<feature type="compositionally biased region" description="Polar residues" evidence="7">
    <location>
        <begin position="52"/>
        <end position="66"/>
    </location>
</feature>
<dbReference type="SMART" id="SM00249">
    <property type="entry name" value="PHD"/>
    <property type="match status" value="2"/>
</dbReference>
<accession>A0A3S5CJG1</accession>